<gene>
    <name evidence="1" type="ORF">TH3_01405</name>
</gene>
<proteinExistence type="predicted"/>
<evidence type="ECO:0000313" key="1">
    <source>
        <dbReference type="EMBL" id="AJD50407.1"/>
    </source>
</evidence>
<dbReference type="InterPro" id="IPR021130">
    <property type="entry name" value="PRib-ATP_PPHydrolase-like"/>
</dbReference>
<dbReference type="GeneID" id="31925988"/>
<dbReference type="RefSeq" id="WP_007089183.1">
    <property type="nucleotide sequence ID" value="NZ_CP004388.1"/>
</dbReference>
<protein>
    <submittedName>
        <fullName evidence="1">MazG nucleotide pyrophosphohydrolase</fullName>
    </submittedName>
</protein>
<evidence type="ECO:0000313" key="2">
    <source>
        <dbReference type="Proteomes" id="UP000007127"/>
    </source>
</evidence>
<dbReference type="SUPFAM" id="SSF101386">
    <property type="entry name" value="all-alpha NTP pyrophosphatases"/>
    <property type="match status" value="1"/>
</dbReference>
<name>A0AB72U8C5_9PROT</name>
<organism evidence="1 2">
    <name type="scientific">Thalassospira xiamenensis M-5 = DSM 17429</name>
    <dbReference type="NCBI Taxonomy" id="1123366"/>
    <lineage>
        <taxon>Bacteria</taxon>
        <taxon>Pseudomonadati</taxon>
        <taxon>Pseudomonadota</taxon>
        <taxon>Alphaproteobacteria</taxon>
        <taxon>Rhodospirillales</taxon>
        <taxon>Thalassospiraceae</taxon>
        <taxon>Thalassospira</taxon>
    </lineage>
</organism>
<dbReference type="AlphaFoldDB" id="A0AB72U8C5"/>
<accession>A0AB72U8C5</accession>
<dbReference type="KEGG" id="txi:TH3_01405"/>
<sequence>MTNVKNSTSVSESQQSICDWAEKIFGPVADPRALVTRAMTEMKELDEAVVDRDLSEIGREAADVMILLYRLVDQFGLDLDHEVQAKMAINRARQWSAKGDGTGSHI</sequence>
<dbReference type="Proteomes" id="UP000007127">
    <property type="component" value="Chromosome"/>
</dbReference>
<reference evidence="1 2" key="1">
    <citation type="journal article" date="2012" name="J. Bacteriol.">
        <title>Genome sequence of Thalassospira xiamenensis type strain M-5.</title>
        <authorList>
            <person name="Lai Q."/>
            <person name="Shao Z."/>
        </authorList>
    </citation>
    <scope>NUCLEOTIDE SEQUENCE [LARGE SCALE GENOMIC DNA]</scope>
    <source>
        <strain evidence="1 2">M-5</strain>
    </source>
</reference>
<dbReference type="Pfam" id="PF01503">
    <property type="entry name" value="PRA-PH"/>
    <property type="match status" value="1"/>
</dbReference>
<dbReference type="EMBL" id="CP004388">
    <property type="protein sequence ID" value="AJD50407.1"/>
    <property type="molecule type" value="Genomic_DNA"/>
</dbReference>
<dbReference type="Gene3D" id="1.10.287.1080">
    <property type="entry name" value="MazG-like"/>
    <property type="match status" value="1"/>
</dbReference>